<dbReference type="EMBL" id="JAATJJ010000001">
    <property type="protein sequence ID" value="NJB71163.1"/>
    <property type="molecule type" value="Genomic_DNA"/>
</dbReference>
<gene>
    <name evidence="3" type="ORF">GGR42_001625</name>
</gene>
<dbReference type="SUPFAM" id="SSF48452">
    <property type="entry name" value="TPR-like"/>
    <property type="match status" value="1"/>
</dbReference>
<dbReference type="AlphaFoldDB" id="A0A846QY64"/>
<evidence type="ECO:0000256" key="1">
    <source>
        <dbReference type="PROSITE-ProRule" id="PRU00339"/>
    </source>
</evidence>
<name>A0A846QY64_9FLAO</name>
<dbReference type="Proteomes" id="UP000590442">
    <property type="component" value="Unassembled WGS sequence"/>
</dbReference>
<keyword evidence="4" id="KW-1185">Reference proteome</keyword>
<comment type="caution">
    <text evidence="3">The sequence shown here is derived from an EMBL/GenBank/DDBJ whole genome shotgun (WGS) entry which is preliminary data.</text>
</comment>
<sequence>MKIQITLALLVLSIFSFGQTTTFEDWKKESETNKRLLPKYGMIEKSKEEKEFDKEFINNIMMEFDTKLSASNHMVDLGFKYLYRGDLKTAMSRFNQAYLLDNKNSNIYWGYGAIYMAFGQYEESRNQYTTGLEIDSNNDNILIDYGTTYLGEFYNYIQTDSKKAHSKLEDAIEKLTSAYQANPKNPNASYKLSICYLNKKNCQEAKRFLGISDRLGNGNITESYRNELSQKCASQTNNCSSVKVGSFKTVDDWSGETLITRTKKYQIEENKEHGYKLKLKVTWIDDCTYQLKPIKDLLNSSSSELPKMILTCKIIEIIEDGYIQVSTTNSDPTEIVTKVIVL</sequence>
<dbReference type="Gene3D" id="1.25.40.10">
    <property type="entry name" value="Tetratricopeptide repeat domain"/>
    <property type="match status" value="2"/>
</dbReference>
<organism evidence="3 4">
    <name type="scientific">Saonia flava</name>
    <dbReference type="NCBI Taxonomy" id="523696"/>
    <lineage>
        <taxon>Bacteria</taxon>
        <taxon>Pseudomonadati</taxon>
        <taxon>Bacteroidota</taxon>
        <taxon>Flavobacteriia</taxon>
        <taxon>Flavobacteriales</taxon>
        <taxon>Flavobacteriaceae</taxon>
        <taxon>Saonia</taxon>
    </lineage>
</organism>
<keyword evidence="1" id="KW-0802">TPR repeat</keyword>
<dbReference type="InterPro" id="IPR011990">
    <property type="entry name" value="TPR-like_helical_dom_sf"/>
</dbReference>
<evidence type="ECO:0000256" key="2">
    <source>
        <dbReference type="SAM" id="SignalP"/>
    </source>
</evidence>
<dbReference type="InterPro" id="IPR019734">
    <property type="entry name" value="TPR_rpt"/>
</dbReference>
<keyword evidence="2" id="KW-0732">Signal</keyword>
<proteinExistence type="predicted"/>
<evidence type="ECO:0000313" key="3">
    <source>
        <dbReference type="EMBL" id="NJB71163.1"/>
    </source>
</evidence>
<reference evidence="3 4" key="1">
    <citation type="submission" date="2020-03" db="EMBL/GenBank/DDBJ databases">
        <title>Genomic Encyclopedia of Type Strains, Phase IV (KMG-IV): sequencing the most valuable type-strain genomes for metagenomic binning, comparative biology and taxonomic classification.</title>
        <authorList>
            <person name="Goeker M."/>
        </authorList>
    </citation>
    <scope>NUCLEOTIDE SEQUENCE [LARGE SCALE GENOMIC DNA]</scope>
    <source>
        <strain evidence="3 4">DSM 29762</strain>
    </source>
</reference>
<accession>A0A846QY64</accession>
<feature type="repeat" description="TPR" evidence="1">
    <location>
        <begin position="71"/>
        <end position="104"/>
    </location>
</feature>
<protein>
    <submittedName>
        <fullName evidence="3">Tetratricopeptide (TPR) repeat protein</fullName>
    </submittedName>
</protein>
<dbReference type="RefSeq" id="WP_167962672.1">
    <property type="nucleotide sequence ID" value="NZ_JAATJJ010000001.1"/>
</dbReference>
<dbReference type="PROSITE" id="PS50005">
    <property type="entry name" value="TPR"/>
    <property type="match status" value="2"/>
</dbReference>
<feature type="repeat" description="TPR" evidence="1">
    <location>
        <begin position="105"/>
        <end position="138"/>
    </location>
</feature>
<dbReference type="Pfam" id="PF14559">
    <property type="entry name" value="TPR_19"/>
    <property type="match status" value="2"/>
</dbReference>
<evidence type="ECO:0000313" key="4">
    <source>
        <dbReference type="Proteomes" id="UP000590442"/>
    </source>
</evidence>
<feature type="chain" id="PRO_5032491026" evidence="2">
    <location>
        <begin position="19"/>
        <end position="342"/>
    </location>
</feature>
<feature type="signal peptide" evidence="2">
    <location>
        <begin position="1"/>
        <end position="18"/>
    </location>
</feature>